<keyword evidence="3" id="KW-0378">Hydrolase</keyword>
<dbReference type="SUPFAM" id="SSF52096">
    <property type="entry name" value="ClpP/crotonase"/>
    <property type="match status" value="1"/>
</dbReference>
<reference evidence="5 6" key="1">
    <citation type="submission" date="2020-11" db="EMBL/GenBank/DDBJ databases">
        <authorList>
            <person name="Lassalle F."/>
        </authorList>
    </citation>
    <scope>NUCLEOTIDE SEQUENCE [LARGE SCALE GENOMIC DNA]</scope>
    <source>
        <strain evidence="5 6">JC140</strain>
    </source>
</reference>
<evidence type="ECO:0000313" key="6">
    <source>
        <dbReference type="Proteomes" id="UP000606921"/>
    </source>
</evidence>
<dbReference type="NCBIfam" id="NF004127">
    <property type="entry name" value="PRK05617.1"/>
    <property type="match status" value="1"/>
</dbReference>
<name>A0ABM8PNP2_9HYPH</name>
<dbReference type="PANTHER" id="PTHR43176:SF3">
    <property type="entry name" value="3-HYDROXYISOBUTYRYL-COA HYDROLASE, MITOCHONDRIAL"/>
    <property type="match status" value="1"/>
</dbReference>
<gene>
    <name evidence="5" type="ORF">REJC140_00786</name>
</gene>
<dbReference type="InterPro" id="IPR032259">
    <property type="entry name" value="HIBYL-CoA-H"/>
</dbReference>
<evidence type="ECO:0000256" key="3">
    <source>
        <dbReference type="ARBA" id="ARBA00022801"/>
    </source>
</evidence>
<dbReference type="InterPro" id="IPR045004">
    <property type="entry name" value="ECH_dom"/>
</dbReference>
<protein>
    <recommendedName>
        <fullName evidence="2">3-hydroxyisobutyryl-CoA hydrolase</fullName>
        <ecNumber evidence="2">3.1.2.4</ecNumber>
    </recommendedName>
</protein>
<dbReference type="RefSeq" id="WP_408004527.1">
    <property type="nucleotide sequence ID" value="NZ_CABFWF030000012.1"/>
</dbReference>
<proteinExistence type="predicted"/>
<feature type="domain" description="Enoyl-CoA hydratase/isomerase" evidence="4">
    <location>
        <begin position="26"/>
        <end position="352"/>
    </location>
</feature>
<comment type="catalytic activity">
    <reaction evidence="1">
        <text>3-hydroxy-2-methylpropanoyl-CoA + H2O = 3-hydroxy-2-methylpropanoate + CoA + H(+)</text>
        <dbReference type="Rhea" id="RHEA:20888"/>
        <dbReference type="ChEBI" id="CHEBI:11805"/>
        <dbReference type="ChEBI" id="CHEBI:15377"/>
        <dbReference type="ChEBI" id="CHEBI:15378"/>
        <dbReference type="ChEBI" id="CHEBI:57287"/>
        <dbReference type="ChEBI" id="CHEBI:57340"/>
        <dbReference type="EC" id="3.1.2.4"/>
    </reaction>
</comment>
<dbReference type="Gene3D" id="3.90.226.10">
    <property type="entry name" value="2-enoyl-CoA Hydratase, Chain A, domain 1"/>
    <property type="match status" value="1"/>
</dbReference>
<dbReference type="PANTHER" id="PTHR43176">
    <property type="entry name" value="3-HYDROXYISOBUTYRYL-COA HYDROLASE-RELATED"/>
    <property type="match status" value="1"/>
</dbReference>
<sequence>MMPEDSVRGVATMSDEVILDRAGSAAVIRLNRPKALNSINLPMVRTIHTALAQYLDDPAVGAVILQGEGERGLCAGGDIRVLYDMGKAGDPEATRFWREEFPLNYAISHYRKPYIALMDGITMGGGVGLSSHGRHRIVTERTRLAMPETGIGYFPDVGATWLLPKAPGEVGTWIGLTGGEMDAADAIHAGLADALVPSERLSELVEAIGALEADAGDEAVGKVISRFAVRPGASKLQANQATIDRCFGFDRVEDILEALAREEGEFAAAARETMLKRSPTSLKLTLRLLRAGRESSGLVECLEREFGAGVEILRNHDFYEGVRAAIIDKDRNPQWSPATLDEVTAESIDRYLGGRHGSLFPDHRL</sequence>
<dbReference type="Pfam" id="PF16113">
    <property type="entry name" value="ECH_2"/>
    <property type="match status" value="1"/>
</dbReference>
<dbReference type="EC" id="3.1.2.4" evidence="2"/>
<dbReference type="Proteomes" id="UP000606921">
    <property type="component" value="Unassembled WGS sequence"/>
</dbReference>
<dbReference type="InterPro" id="IPR029045">
    <property type="entry name" value="ClpP/crotonase-like_dom_sf"/>
</dbReference>
<dbReference type="EMBL" id="CABFWF030000012">
    <property type="protein sequence ID" value="CAD7039729.1"/>
    <property type="molecule type" value="Genomic_DNA"/>
</dbReference>
<organism evidence="5 6">
    <name type="scientific">Pseudorhizobium endolithicum</name>
    <dbReference type="NCBI Taxonomy" id="1191678"/>
    <lineage>
        <taxon>Bacteria</taxon>
        <taxon>Pseudomonadati</taxon>
        <taxon>Pseudomonadota</taxon>
        <taxon>Alphaproteobacteria</taxon>
        <taxon>Hyphomicrobiales</taxon>
        <taxon>Rhizobiaceae</taxon>
        <taxon>Rhizobium/Agrobacterium group</taxon>
        <taxon>Pseudorhizobium</taxon>
    </lineage>
</organism>
<evidence type="ECO:0000259" key="4">
    <source>
        <dbReference type="Pfam" id="PF16113"/>
    </source>
</evidence>
<evidence type="ECO:0000256" key="2">
    <source>
        <dbReference type="ARBA" id="ARBA00011915"/>
    </source>
</evidence>
<accession>A0ABM8PNP2</accession>
<keyword evidence="6" id="KW-1185">Reference proteome</keyword>
<dbReference type="CDD" id="cd06558">
    <property type="entry name" value="crotonase-like"/>
    <property type="match status" value="1"/>
</dbReference>
<evidence type="ECO:0000313" key="5">
    <source>
        <dbReference type="EMBL" id="CAD7039729.1"/>
    </source>
</evidence>
<evidence type="ECO:0000256" key="1">
    <source>
        <dbReference type="ARBA" id="ARBA00001709"/>
    </source>
</evidence>
<comment type="caution">
    <text evidence="5">The sequence shown here is derived from an EMBL/GenBank/DDBJ whole genome shotgun (WGS) entry which is preliminary data.</text>
</comment>